<keyword evidence="2" id="KW-0472">Membrane</keyword>
<dbReference type="AlphaFoldDB" id="A0A4R8T1E3"/>
<gene>
    <name evidence="3" type="ORF">C8034_v010006</name>
</gene>
<accession>A0A4R8T1E3</accession>
<feature type="compositionally biased region" description="Low complexity" evidence="1">
    <location>
        <begin position="136"/>
        <end position="149"/>
    </location>
</feature>
<name>A0A4R8T1E3_9PEZI</name>
<evidence type="ECO:0000256" key="1">
    <source>
        <dbReference type="SAM" id="MobiDB-lite"/>
    </source>
</evidence>
<feature type="transmembrane region" description="Helical" evidence="2">
    <location>
        <begin position="23"/>
        <end position="43"/>
    </location>
</feature>
<feature type="region of interest" description="Disordered" evidence="1">
    <location>
        <begin position="119"/>
        <end position="200"/>
    </location>
</feature>
<reference evidence="3 4" key="1">
    <citation type="submission" date="2018-11" db="EMBL/GenBank/DDBJ databases">
        <title>Genome sequence and assembly of Colletotrichum sidae.</title>
        <authorList>
            <person name="Gan P."/>
            <person name="Shirasu K."/>
        </authorList>
    </citation>
    <scope>NUCLEOTIDE SEQUENCE [LARGE SCALE GENOMIC DNA]</scope>
    <source>
        <strain evidence="3 4">CBS 518.97</strain>
    </source>
</reference>
<comment type="caution">
    <text evidence="3">The sequence shown here is derived from an EMBL/GenBank/DDBJ whole genome shotgun (WGS) entry which is preliminary data.</text>
</comment>
<keyword evidence="4" id="KW-1185">Reference proteome</keyword>
<sequence>MAKETVLPLFEANPERSNRGRRWYTTVLICAVTFVLALSLFNAGTISSAASRLAIYIPCTSGYHDRPTTGMVVAASEITAGTSDTVAVASELVSDETKLTSTPDLRARSDDSIKEDSAFSTFGRSGYNRREDSGRSGYNSIGSGKSSSGNVPDGRSGYNRREDSGRSGYNSVDSGRSGYNRRQEEDGRSGYNGIGREESK</sequence>
<dbReference type="Proteomes" id="UP000295604">
    <property type="component" value="Unassembled WGS sequence"/>
</dbReference>
<keyword evidence="2" id="KW-0812">Transmembrane</keyword>
<evidence type="ECO:0000256" key="2">
    <source>
        <dbReference type="SAM" id="Phobius"/>
    </source>
</evidence>
<evidence type="ECO:0000313" key="3">
    <source>
        <dbReference type="EMBL" id="TEA10422.1"/>
    </source>
</evidence>
<dbReference type="EMBL" id="QAPF01000580">
    <property type="protein sequence ID" value="TEA10422.1"/>
    <property type="molecule type" value="Genomic_DNA"/>
</dbReference>
<keyword evidence="2" id="KW-1133">Transmembrane helix</keyword>
<proteinExistence type="predicted"/>
<evidence type="ECO:0000313" key="4">
    <source>
        <dbReference type="Proteomes" id="UP000295604"/>
    </source>
</evidence>
<protein>
    <submittedName>
        <fullName evidence="3">Uncharacterized protein</fullName>
    </submittedName>
</protein>
<organism evidence="3 4">
    <name type="scientific">Colletotrichum sidae</name>
    <dbReference type="NCBI Taxonomy" id="1347389"/>
    <lineage>
        <taxon>Eukaryota</taxon>
        <taxon>Fungi</taxon>
        <taxon>Dikarya</taxon>
        <taxon>Ascomycota</taxon>
        <taxon>Pezizomycotina</taxon>
        <taxon>Sordariomycetes</taxon>
        <taxon>Hypocreomycetidae</taxon>
        <taxon>Glomerellales</taxon>
        <taxon>Glomerellaceae</taxon>
        <taxon>Colletotrichum</taxon>
        <taxon>Colletotrichum orbiculare species complex</taxon>
    </lineage>
</organism>